<gene>
    <name evidence="6" type="ORF">Pan14r_13800</name>
</gene>
<feature type="domain" description="DUF1731" evidence="5">
    <location>
        <begin position="402"/>
        <end position="446"/>
    </location>
</feature>
<dbReference type="InterPro" id="IPR023393">
    <property type="entry name" value="START-like_dom_sf"/>
</dbReference>
<dbReference type="PANTHER" id="PTHR11092:SF0">
    <property type="entry name" value="EPIMERASE FAMILY PROTEIN SDR39U1"/>
    <property type="match status" value="1"/>
</dbReference>
<evidence type="ECO:0000259" key="3">
    <source>
        <dbReference type="Pfam" id="PF01370"/>
    </source>
</evidence>
<dbReference type="PANTHER" id="PTHR11092">
    <property type="entry name" value="SUGAR NUCLEOTIDE EPIMERASE RELATED"/>
    <property type="match status" value="1"/>
</dbReference>
<dbReference type="EMBL" id="SJPL01000001">
    <property type="protein sequence ID" value="TWT69096.1"/>
    <property type="molecule type" value="Genomic_DNA"/>
</dbReference>
<dbReference type="Pfam" id="PF08338">
    <property type="entry name" value="DUF1731"/>
    <property type="match status" value="1"/>
</dbReference>
<dbReference type="Pfam" id="PF03364">
    <property type="entry name" value="Polyketide_cyc"/>
    <property type="match status" value="1"/>
</dbReference>
<feature type="domain" description="Coenzyme Q-binding protein COQ10 START" evidence="4">
    <location>
        <begin position="11"/>
        <end position="134"/>
    </location>
</feature>
<name>A0A5C5Y046_9PLAN</name>
<accession>A0A5C5Y046</accession>
<dbReference type="InterPro" id="IPR036291">
    <property type="entry name" value="NAD(P)-bd_dom_sf"/>
</dbReference>
<evidence type="ECO:0000313" key="7">
    <source>
        <dbReference type="Proteomes" id="UP000317238"/>
    </source>
</evidence>
<dbReference type="Gene3D" id="3.40.50.720">
    <property type="entry name" value="NAD(P)-binding Rossmann-like Domain"/>
    <property type="match status" value="1"/>
</dbReference>
<keyword evidence="7" id="KW-1185">Reference proteome</keyword>
<protein>
    <submittedName>
        <fullName evidence="6">Epimerase family protein</fullName>
    </submittedName>
</protein>
<dbReference type="InterPro" id="IPR005031">
    <property type="entry name" value="COQ10_START"/>
</dbReference>
<dbReference type="RefSeq" id="WP_197203411.1">
    <property type="nucleotide sequence ID" value="NZ_SJPL01000001.1"/>
</dbReference>
<dbReference type="SUPFAM" id="SSF51735">
    <property type="entry name" value="NAD(P)-binding Rossmann-fold domains"/>
    <property type="match status" value="1"/>
</dbReference>
<dbReference type="InterPro" id="IPR013549">
    <property type="entry name" value="DUF1731"/>
</dbReference>
<evidence type="ECO:0000259" key="5">
    <source>
        <dbReference type="Pfam" id="PF08338"/>
    </source>
</evidence>
<dbReference type="CDD" id="cd05242">
    <property type="entry name" value="SDR_a8"/>
    <property type="match status" value="1"/>
</dbReference>
<dbReference type="InterPro" id="IPR010099">
    <property type="entry name" value="SDR39U1"/>
</dbReference>
<dbReference type="SUPFAM" id="SSF55961">
    <property type="entry name" value="Bet v1-like"/>
    <property type="match status" value="1"/>
</dbReference>
<dbReference type="AlphaFoldDB" id="A0A5C5Y046"/>
<dbReference type="Proteomes" id="UP000317238">
    <property type="component" value="Unassembled WGS sequence"/>
</dbReference>
<evidence type="ECO:0000256" key="2">
    <source>
        <dbReference type="ARBA" id="ARBA00009353"/>
    </source>
</evidence>
<evidence type="ECO:0000256" key="1">
    <source>
        <dbReference type="ARBA" id="ARBA00008918"/>
    </source>
</evidence>
<feature type="domain" description="NAD-dependent epimerase/dehydratase" evidence="3">
    <location>
        <begin position="161"/>
        <end position="366"/>
    </location>
</feature>
<comment type="similarity">
    <text evidence="2">Belongs to the NAD(P)-dependent epimerase/dehydratase family. SDR39U1 subfamily.</text>
</comment>
<evidence type="ECO:0000259" key="4">
    <source>
        <dbReference type="Pfam" id="PF03364"/>
    </source>
</evidence>
<proteinExistence type="inferred from homology"/>
<reference evidence="6 7" key="1">
    <citation type="submission" date="2019-02" db="EMBL/GenBank/DDBJ databases">
        <title>Deep-cultivation of Planctomycetes and their phenomic and genomic characterization uncovers novel biology.</title>
        <authorList>
            <person name="Wiegand S."/>
            <person name="Jogler M."/>
            <person name="Boedeker C."/>
            <person name="Pinto D."/>
            <person name="Vollmers J."/>
            <person name="Rivas-Marin E."/>
            <person name="Kohn T."/>
            <person name="Peeters S.H."/>
            <person name="Heuer A."/>
            <person name="Rast P."/>
            <person name="Oberbeckmann S."/>
            <person name="Bunk B."/>
            <person name="Jeske O."/>
            <person name="Meyerdierks A."/>
            <person name="Storesund J.E."/>
            <person name="Kallscheuer N."/>
            <person name="Luecker S."/>
            <person name="Lage O.M."/>
            <person name="Pohl T."/>
            <person name="Merkel B.J."/>
            <person name="Hornburger P."/>
            <person name="Mueller R.-W."/>
            <person name="Bruemmer F."/>
            <person name="Labrenz M."/>
            <person name="Spormann A.M."/>
            <person name="Op Den Camp H."/>
            <person name="Overmann J."/>
            <person name="Amann R."/>
            <person name="Jetten M.S.M."/>
            <person name="Mascher T."/>
            <person name="Medema M.H."/>
            <person name="Devos D.P."/>
            <person name="Kaster A.-K."/>
            <person name="Ovreas L."/>
            <person name="Rohde M."/>
            <person name="Galperin M.Y."/>
            <person name="Jogler C."/>
        </authorList>
    </citation>
    <scope>NUCLEOTIDE SEQUENCE [LARGE SCALE GENOMIC DNA]</scope>
    <source>
        <strain evidence="6 7">Pan14r</strain>
    </source>
</reference>
<dbReference type="NCBIfam" id="TIGR01777">
    <property type="entry name" value="yfcH"/>
    <property type="match status" value="1"/>
</dbReference>
<dbReference type="CDD" id="cd07820">
    <property type="entry name" value="SRPBCC_3"/>
    <property type="match status" value="1"/>
</dbReference>
<evidence type="ECO:0000313" key="6">
    <source>
        <dbReference type="EMBL" id="TWT69096.1"/>
    </source>
</evidence>
<comment type="caution">
    <text evidence="6">The sequence shown here is derived from an EMBL/GenBank/DDBJ whole genome shotgun (WGS) entry which is preliminary data.</text>
</comment>
<organism evidence="6 7">
    <name type="scientific">Crateriforma conspicua</name>
    <dbReference type="NCBI Taxonomy" id="2527996"/>
    <lineage>
        <taxon>Bacteria</taxon>
        <taxon>Pseudomonadati</taxon>
        <taxon>Planctomycetota</taxon>
        <taxon>Planctomycetia</taxon>
        <taxon>Planctomycetales</taxon>
        <taxon>Planctomycetaceae</taxon>
        <taxon>Crateriforma</taxon>
    </lineage>
</organism>
<dbReference type="Pfam" id="PF01370">
    <property type="entry name" value="Epimerase"/>
    <property type="match status" value="1"/>
</dbReference>
<comment type="similarity">
    <text evidence="1">Belongs to the ribosome association toxin RatA family.</text>
</comment>
<dbReference type="Gene3D" id="3.30.530.20">
    <property type="match status" value="1"/>
</dbReference>
<dbReference type="InterPro" id="IPR001509">
    <property type="entry name" value="Epimerase_deHydtase"/>
</dbReference>
<sequence length="471" mass="51254">MTRYVAESRLPVSQEQAFAYHERPGCLQRLTPPWESVSVETSDGNLHEGSRVVLKTSLFGVPLRWVARHTVYDPPAEFADIQESGPFAQWEHRHRFVPIDHSSCRLIDDVTYTVPAGSVGNALGGGVARGKIESMFAYRHRVTRDDLELAANTPLSPQRVAISGASGMVGDALSSMLTLLGHDCRDIVRDKANDESEIGAWSDDDAVQKFEQVDAVVHLAGKPIASERWTDEVKQEIRRSRVDKTRDLCETLAKCTNKPKVLICASASGIYGDRGDEILTEDSETGDDFLADVARQWESACRPAVEAGIRVVNARFGLILSPAGGALEKMLTPAKFCGGKLGSGNQFFSWIALDDVLGGIYHCIANESVSGPANFVSPEPIRNRDFATLLGRVLGRPSLFPAPAAALRLGLGEMADALLLSSTAIIPRRLSDSGYRFRFTDLADQLSYCLGKHRLPSSTSDPDSNQSVQAA</sequence>